<accession>A0A381Y9C8</accession>
<sequence length="145" mass="16690">MGLLWYSAKKYKNFILELDYKTSEPKANSGIFLRVPEMPVSDDYIYHTFEIQINDKGKGKHKTAAVYDANTASKDVSHPSGEWNHYKITFIDDRITVELNSVLVNDWEATPSGKVSDFSMEGYIGLQNHDWDTKTSFKNIFIKEL</sequence>
<protein>
    <recommendedName>
        <fullName evidence="1">3-keto-alpha-glucoside-1,2-lyase/3-keto-2-hydroxy-glucal hydratase domain-containing protein</fullName>
    </recommendedName>
</protein>
<dbReference type="GO" id="GO:0016787">
    <property type="term" value="F:hydrolase activity"/>
    <property type="evidence" value="ECO:0007669"/>
    <property type="project" value="InterPro"/>
</dbReference>
<evidence type="ECO:0000259" key="1">
    <source>
        <dbReference type="Pfam" id="PF06439"/>
    </source>
</evidence>
<evidence type="ECO:0000313" key="2">
    <source>
        <dbReference type="EMBL" id="SVA73638.1"/>
    </source>
</evidence>
<proteinExistence type="predicted"/>
<dbReference type="InterPro" id="IPR010496">
    <property type="entry name" value="AL/BT2_dom"/>
</dbReference>
<name>A0A381Y9C8_9ZZZZ</name>
<dbReference type="EMBL" id="UINC01017690">
    <property type="protein sequence ID" value="SVA73638.1"/>
    <property type="molecule type" value="Genomic_DNA"/>
</dbReference>
<dbReference type="AlphaFoldDB" id="A0A381Y9C8"/>
<reference evidence="2" key="1">
    <citation type="submission" date="2018-05" db="EMBL/GenBank/DDBJ databases">
        <authorList>
            <person name="Lanie J.A."/>
            <person name="Ng W.-L."/>
            <person name="Kazmierczak K.M."/>
            <person name="Andrzejewski T.M."/>
            <person name="Davidsen T.M."/>
            <person name="Wayne K.J."/>
            <person name="Tettelin H."/>
            <person name="Glass J.I."/>
            <person name="Rusch D."/>
            <person name="Podicherti R."/>
            <person name="Tsui H.-C.T."/>
            <person name="Winkler M.E."/>
        </authorList>
    </citation>
    <scope>NUCLEOTIDE SEQUENCE</scope>
</reference>
<dbReference type="Pfam" id="PF06439">
    <property type="entry name" value="3keto-disac_hyd"/>
    <property type="match status" value="1"/>
</dbReference>
<dbReference type="Gene3D" id="2.60.120.560">
    <property type="entry name" value="Exo-inulinase, domain 1"/>
    <property type="match status" value="1"/>
</dbReference>
<feature type="domain" description="3-keto-alpha-glucoside-1,2-lyase/3-keto-2-hydroxy-glucal hydratase" evidence="1">
    <location>
        <begin position="2"/>
        <end position="143"/>
    </location>
</feature>
<organism evidence="2">
    <name type="scientific">marine metagenome</name>
    <dbReference type="NCBI Taxonomy" id="408172"/>
    <lineage>
        <taxon>unclassified sequences</taxon>
        <taxon>metagenomes</taxon>
        <taxon>ecological metagenomes</taxon>
    </lineage>
</organism>
<gene>
    <name evidence="2" type="ORF">METZ01_LOCUS126492</name>
</gene>